<dbReference type="AlphaFoldDB" id="A0A1I6XE67"/>
<feature type="transmembrane region" description="Helical" evidence="1">
    <location>
        <begin position="131"/>
        <end position="152"/>
    </location>
</feature>
<dbReference type="STRING" id="995060.SAMN04487904_101495"/>
<evidence type="ECO:0000313" key="2">
    <source>
        <dbReference type="EMBL" id="SFT36383.1"/>
    </source>
</evidence>
<keyword evidence="1" id="KW-0812">Transmembrane</keyword>
<name>A0A1I6XE67_9ACTN</name>
<evidence type="ECO:0000256" key="1">
    <source>
        <dbReference type="SAM" id="Phobius"/>
    </source>
</evidence>
<dbReference type="InterPro" id="IPR018750">
    <property type="entry name" value="DUF2306_membrane"/>
</dbReference>
<feature type="transmembrane region" description="Helical" evidence="1">
    <location>
        <begin position="164"/>
        <end position="184"/>
    </location>
</feature>
<dbReference type="Pfam" id="PF10067">
    <property type="entry name" value="DUF2306"/>
    <property type="match status" value="1"/>
</dbReference>
<gene>
    <name evidence="2" type="ORF">SAMN04487904_101495</name>
</gene>
<dbReference type="Proteomes" id="UP000199165">
    <property type="component" value="Unassembled WGS sequence"/>
</dbReference>
<keyword evidence="1" id="KW-0472">Membrane</keyword>
<feature type="transmembrane region" description="Helical" evidence="1">
    <location>
        <begin position="100"/>
        <end position="119"/>
    </location>
</feature>
<organism evidence="2 3">
    <name type="scientific">Actinopolyspora righensis</name>
    <dbReference type="NCBI Taxonomy" id="995060"/>
    <lineage>
        <taxon>Bacteria</taxon>
        <taxon>Bacillati</taxon>
        <taxon>Actinomycetota</taxon>
        <taxon>Actinomycetes</taxon>
        <taxon>Actinopolysporales</taxon>
        <taxon>Actinopolysporaceae</taxon>
        <taxon>Actinopolyspora</taxon>
        <taxon>Actinopolyspora alba group</taxon>
    </lineage>
</organism>
<sequence>MLVVFNLLHALPRYLSFDPALSRTAIDPNFALHYPVLVLHVVTGNLAMVTVFLQILPWLRKRSVRLHRWSGLVYVYGGALPSSLLALILLPYSLAPTGKFGLFSMAIAWIATTIAGYRAQAGHRYRDHRKWMAYSFAISLGTSWGRILSTAMQTIPWFKIETMLFIEMSNWLWVGNVLLAHWWLQRRSRVNRTREALQPDS</sequence>
<proteinExistence type="predicted"/>
<reference evidence="3" key="1">
    <citation type="submission" date="2016-10" db="EMBL/GenBank/DDBJ databases">
        <authorList>
            <person name="Varghese N."/>
            <person name="Submissions S."/>
        </authorList>
    </citation>
    <scope>NUCLEOTIDE SEQUENCE [LARGE SCALE GENOMIC DNA]</scope>
    <source>
        <strain evidence="3">DSM 45501</strain>
    </source>
</reference>
<evidence type="ECO:0000313" key="3">
    <source>
        <dbReference type="Proteomes" id="UP000199165"/>
    </source>
</evidence>
<feature type="transmembrane region" description="Helical" evidence="1">
    <location>
        <begin position="71"/>
        <end position="94"/>
    </location>
</feature>
<dbReference type="EMBL" id="FPAT01000001">
    <property type="protein sequence ID" value="SFT36383.1"/>
    <property type="molecule type" value="Genomic_DNA"/>
</dbReference>
<keyword evidence="1" id="KW-1133">Transmembrane helix</keyword>
<accession>A0A1I6XE67</accession>
<protein>
    <submittedName>
        <fullName evidence="2">Predicted membrane protein</fullName>
    </submittedName>
</protein>
<keyword evidence="3" id="KW-1185">Reference proteome</keyword>
<feature type="transmembrane region" description="Helical" evidence="1">
    <location>
        <begin position="37"/>
        <end position="59"/>
    </location>
</feature>